<dbReference type="Proteomes" id="UP000007254">
    <property type="component" value="Chromosome"/>
</dbReference>
<sequence>MVIVLERGVSPEKKARIRAFLESRNLKVREIVGEEETILGAVGQVTVDLREVELLPGVARVIPITKPYKLASREFKKTDTVVTLRDGVRLGGNRITVIAGPCAVEGRNQILEVAHRVKESGAVILRGGAFKPRTSPYSFQGLGEKGLEYLKEASEETGLPVVSEVVATEHVDLLCRYVDVLQIGARNMQNFELLKRVGATGKPVLLKRGLAATIEEWLMAAEYLLAHGAEDVILCERGIRTFETYTRNTLDLSAIPVVKKLSHLPVIVDPSHATGIRTKVPPMALAAVAAGADGIMVEVHVDPDRALSDGAQSLYPEQFEKLMRDLEALAPVLGKEVERVPERRPIPVAAAPHPDREAGSLLVAFQGEHGAFSEKALALYFADRKVSGVPTPSFSAVFDAVLEGKVDYGIIPIENSLSGSILENYDLLLQYPDVKIVGETQIRVEHSLIGLPSARLEDIKKVYSHPQGFAQCARFLDRFPSWERVPFYDTAGAVAFIAREGDPSLAAIANEVAAGYYGMKVLKQGIETNPRNYTRFFIIARLEHPEVPRPTKASISFQTPDQPGALFRCLGVIAEAQLNLKKLESRPILGKPWNYMFFLDMELPEDLSVFHRTMEVLDGVAENLKVLGLYRSRI</sequence>
<dbReference type="SUPFAM" id="SSF51569">
    <property type="entry name" value="Aldolase"/>
    <property type="match status" value="1"/>
</dbReference>
<dbReference type="InterPro" id="IPR013785">
    <property type="entry name" value="Aldolase_TIM"/>
</dbReference>
<dbReference type="InterPro" id="IPR045865">
    <property type="entry name" value="ACT-like_dom_sf"/>
</dbReference>
<dbReference type="KEGG" id="stq:Spith_1937"/>
<dbReference type="NCBIfam" id="TIGR01361">
    <property type="entry name" value="DAHP_synth_Bsub"/>
    <property type="match status" value="1"/>
</dbReference>
<dbReference type="SUPFAM" id="SSF53850">
    <property type="entry name" value="Periplasmic binding protein-like II"/>
    <property type="match status" value="1"/>
</dbReference>
<organism evidence="4 5">
    <name type="scientific">Winmispira thermophila (strain ATCC 700085 / DSM 6578 / Z-1203)</name>
    <name type="common">Spirochaeta thermophila</name>
    <dbReference type="NCBI Taxonomy" id="869211"/>
    <lineage>
        <taxon>Bacteria</taxon>
        <taxon>Pseudomonadati</taxon>
        <taxon>Spirochaetota</taxon>
        <taxon>Spirochaetia</taxon>
        <taxon>Winmispirales</taxon>
        <taxon>Winmispiraceae</taxon>
        <taxon>Winmispira</taxon>
    </lineage>
</organism>
<dbReference type="UniPathway" id="UPA00121">
    <property type="reaction ID" value="UER00345"/>
</dbReference>
<dbReference type="InterPro" id="IPR001086">
    <property type="entry name" value="Preph_deHydtase"/>
</dbReference>
<dbReference type="InterPro" id="IPR006218">
    <property type="entry name" value="DAHP1/KDSA"/>
</dbReference>
<dbReference type="OrthoDB" id="9780456at2"/>
<dbReference type="InterPro" id="IPR041071">
    <property type="entry name" value="DAHP_snth_FXD"/>
</dbReference>
<dbReference type="PROSITE" id="PS51671">
    <property type="entry name" value="ACT"/>
    <property type="match status" value="1"/>
</dbReference>
<dbReference type="InterPro" id="IPR006268">
    <property type="entry name" value="DAHP_syn_2"/>
</dbReference>
<dbReference type="Gene3D" id="3.20.20.70">
    <property type="entry name" value="Aldolase class I"/>
    <property type="match status" value="1"/>
</dbReference>
<evidence type="ECO:0000259" key="2">
    <source>
        <dbReference type="PROSITE" id="PS51171"/>
    </source>
</evidence>
<dbReference type="NCBIfam" id="NF006421">
    <property type="entry name" value="PRK08673.1"/>
    <property type="match status" value="1"/>
</dbReference>
<keyword evidence="1" id="KW-0808">Transferase</keyword>
<evidence type="ECO:0000256" key="1">
    <source>
        <dbReference type="ARBA" id="ARBA00022679"/>
    </source>
</evidence>
<dbReference type="GO" id="GO:0016832">
    <property type="term" value="F:aldehyde-lyase activity"/>
    <property type="evidence" value="ECO:0007669"/>
    <property type="project" value="InterPro"/>
</dbReference>
<dbReference type="Pfam" id="PF00800">
    <property type="entry name" value="PDT"/>
    <property type="match status" value="1"/>
</dbReference>
<dbReference type="EMBL" id="CP002903">
    <property type="protein sequence ID" value="AEJ62195.1"/>
    <property type="molecule type" value="Genomic_DNA"/>
</dbReference>
<dbReference type="SUPFAM" id="SSF55021">
    <property type="entry name" value="ACT-like"/>
    <property type="match status" value="1"/>
</dbReference>
<reference evidence="4 5" key="1">
    <citation type="submission" date="2011-06" db="EMBL/GenBank/DDBJ databases">
        <title>The complete genome of Spirochaeta thermophila DSM 6578.</title>
        <authorList>
            <consortium name="US DOE Joint Genome Institute (JGI-PGF)"/>
            <person name="Lucas S."/>
            <person name="Lapidus A."/>
            <person name="Bruce D."/>
            <person name="Goodwin L."/>
            <person name="Pitluck S."/>
            <person name="Peters L."/>
            <person name="Kyrpides N."/>
            <person name="Mavromatis K."/>
            <person name="Ivanova N."/>
            <person name="Mikailova N."/>
            <person name="Pagani I."/>
            <person name="Chertkov O."/>
            <person name="Detter J.C."/>
            <person name="Tapia R."/>
            <person name="Han C."/>
            <person name="Land M."/>
            <person name="Hauser L."/>
            <person name="Markowitz V."/>
            <person name="Cheng J.-F."/>
            <person name="Hugenholtz P."/>
            <person name="Woyke T."/>
            <person name="Wu D."/>
            <person name="Spring S."/>
            <person name="Merkhoffer B."/>
            <person name="Schneider S."/>
            <person name="Klenk H.-P."/>
            <person name="Eisen J.A."/>
        </authorList>
    </citation>
    <scope>NUCLEOTIDE SEQUENCE [LARGE SCALE GENOMIC DNA]</scope>
    <source>
        <strain evidence="5">ATCC 700085 / DSM 6578 / Z-1203</strain>
    </source>
</reference>
<evidence type="ECO:0000313" key="4">
    <source>
        <dbReference type="EMBL" id="AEJ62195.1"/>
    </source>
</evidence>
<dbReference type="Gene3D" id="3.30.70.1140">
    <property type="entry name" value="Phospho-2-dehydro-3-deoxyheptonate aldolase, domain 1"/>
    <property type="match status" value="1"/>
</dbReference>
<dbReference type="Gene3D" id="3.40.190.10">
    <property type="entry name" value="Periplasmic binding protein-like II"/>
    <property type="match status" value="2"/>
</dbReference>
<dbReference type="NCBIfam" id="NF008865">
    <property type="entry name" value="PRK11898.1"/>
    <property type="match status" value="1"/>
</dbReference>
<dbReference type="GO" id="GO:0004664">
    <property type="term" value="F:prephenate dehydratase activity"/>
    <property type="evidence" value="ECO:0007669"/>
    <property type="project" value="InterPro"/>
</dbReference>
<dbReference type="PANTHER" id="PTHR43018">
    <property type="entry name" value="PHOSPHO-2-DEHYDRO-3-DEOXYHEPTONATE ALDOLASE"/>
    <property type="match status" value="1"/>
</dbReference>
<dbReference type="Pfam" id="PF18152">
    <property type="entry name" value="DAHP_snth_FXD"/>
    <property type="match status" value="1"/>
</dbReference>
<keyword evidence="5" id="KW-1185">Reference proteome</keyword>
<evidence type="ECO:0000313" key="5">
    <source>
        <dbReference type="Proteomes" id="UP000007254"/>
    </source>
</evidence>
<name>G0GDR5_WINT7</name>
<evidence type="ECO:0000259" key="3">
    <source>
        <dbReference type="PROSITE" id="PS51671"/>
    </source>
</evidence>
<dbReference type="Pfam" id="PF00793">
    <property type="entry name" value="DAHP_synth_1"/>
    <property type="match status" value="1"/>
</dbReference>
<dbReference type="InterPro" id="IPR052899">
    <property type="entry name" value="Class-I_DAHP_synthase"/>
</dbReference>
<feature type="domain" description="Prephenate dehydratase" evidence="2">
    <location>
        <begin position="362"/>
        <end position="541"/>
    </location>
</feature>
<dbReference type="InterPro" id="IPR002912">
    <property type="entry name" value="ACT_dom"/>
</dbReference>
<dbReference type="Gene3D" id="3.30.70.260">
    <property type="match status" value="1"/>
</dbReference>
<dbReference type="AlphaFoldDB" id="G0GDR5"/>
<protein>
    <submittedName>
        <fullName evidence="4">Phospho-2-dehydro-3-deoxyheptonate aldolase</fullName>
    </submittedName>
</protein>
<gene>
    <name evidence="4" type="ordered locus">Spith_1937</name>
</gene>
<dbReference type="CDD" id="cd04905">
    <property type="entry name" value="ACT_CM-PDT"/>
    <property type="match status" value="1"/>
</dbReference>
<dbReference type="NCBIfam" id="NF009239">
    <property type="entry name" value="PRK12595.1"/>
    <property type="match status" value="1"/>
</dbReference>
<dbReference type="CDD" id="cd13631">
    <property type="entry name" value="PBP2_Ct-PDT_like"/>
    <property type="match status" value="1"/>
</dbReference>
<dbReference type="PANTHER" id="PTHR43018:SF1">
    <property type="entry name" value="PROTEIN AROA(G)"/>
    <property type="match status" value="1"/>
</dbReference>
<dbReference type="GO" id="GO:0009094">
    <property type="term" value="P:L-phenylalanine biosynthetic process"/>
    <property type="evidence" value="ECO:0007669"/>
    <property type="project" value="UniProtKB-UniPathway"/>
</dbReference>
<feature type="domain" description="ACT" evidence="3">
    <location>
        <begin position="554"/>
        <end position="631"/>
    </location>
</feature>
<proteinExistence type="predicted"/>
<dbReference type="HOGENOM" id="CLU_028336_0_0_12"/>
<dbReference type="PROSITE" id="PS51171">
    <property type="entry name" value="PREPHENATE_DEHYDR_3"/>
    <property type="match status" value="1"/>
</dbReference>
<dbReference type="GO" id="GO:0016740">
    <property type="term" value="F:transferase activity"/>
    <property type="evidence" value="ECO:0007669"/>
    <property type="project" value="UniProtKB-KW"/>
</dbReference>
<dbReference type="STRING" id="869211.Spith_1937"/>
<dbReference type="RefSeq" id="WP_014625518.1">
    <property type="nucleotide sequence ID" value="NC_017583.1"/>
</dbReference>
<accession>G0GDR5</accession>